<dbReference type="InterPro" id="IPR002398">
    <property type="entry name" value="Pept_C14"/>
</dbReference>
<evidence type="ECO:0000313" key="3">
    <source>
        <dbReference type="Ensembl" id="ENSNPEP00000018982.1"/>
    </source>
</evidence>
<proteinExistence type="inferred from homology"/>
<organism evidence="3 4">
    <name type="scientific">Nothoprocta perdicaria</name>
    <name type="common">Chilean tinamou</name>
    <name type="synonym">Crypturus perdicarius</name>
    <dbReference type="NCBI Taxonomy" id="30464"/>
    <lineage>
        <taxon>Eukaryota</taxon>
        <taxon>Metazoa</taxon>
        <taxon>Chordata</taxon>
        <taxon>Craniata</taxon>
        <taxon>Vertebrata</taxon>
        <taxon>Euteleostomi</taxon>
        <taxon>Archelosauria</taxon>
        <taxon>Archosauria</taxon>
        <taxon>Dinosauria</taxon>
        <taxon>Saurischia</taxon>
        <taxon>Theropoda</taxon>
        <taxon>Coelurosauria</taxon>
        <taxon>Aves</taxon>
        <taxon>Palaeognathae</taxon>
        <taxon>Tinamiformes</taxon>
        <taxon>Tinamidae</taxon>
        <taxon>Nothoprocta</taxon>
    </lineage>
</organism>
<dbReference type="Proteomes" id="UP000694420">
    <property type="component" value="Unplaced"/>
</dbReference>
<dbReference type="GO" id="GO:0043525">
    <property type="term" value="P:positive regulation of neuron apoptotic process"/>
    <property type="evidence" value="ECO:0007669"/>
    <property type="project" value="TreeGrafter"/>
</dbReference>
<dbReference type="AlphaFoldDB" id="A0A8C6ZPZ0"/>
<evidence type="ECO:0000256" key="1">
    <source>
        <dbReference type="ARBA" id="ARBA00010134"/>
    </source>
</evidence>
<dbReference type="GO" id="GO:0097194">
    <property type="term" value="P:execution phase of apoptosis"/>
    <property type="evidence" value="ECO:0007669"/>
    <property type="project" value="TreeGrafter"/>
</dbReference>
<dbReference type="InterPro" id="IPR015917">
    <property type="entry name" value="Pept_C14A"/>
</dbReference>
<dbReference type="GO" id="GO:0005737">
    <property type="term" value="C:cytoplasm"/>
    <property type="evidence" value="ECO:0007669"/>
    <property type="project" value="TreeGrafter"/>
</dbReference>
<dbReference type="InterPro" id="IPR001309">
    <property type="entry name" value="Pept_C14_p20"/>
</dbReference>
<dbReference type="PROSITE" id="PS01121">
    <property type="entry name" value="CASPASE_HIS"/>
    <property type="match status" value="1"/>
</dbReference>
<dbReference type="InterPro" id="IPR016129">
    <property type="entry name" value="Caspase_his_AS"/>
</dbReference>
<dbReference type="InterPro" id="IPR029030">
    <property type="entry name" value="Caspase-like_dom_sf"/>
</dbReference>
<evidence type="ECO:0000259" key="2">
    <source>
        <dbReference type="PROSITE" id="PS50208"/>
    </source>
</evidence>
<dbReference type="GO" id="GO:0004197">
    <property type="term" value="F:cysteine-type endopeptidase activity"/>
    <property type="evidence" value="ECO:0007669"/>
    <property type="project" value="InterPro"/>
</dbReference>
<dbReference type="SUPFAM" id="SSF52129">
    <property type="entry name" value="Caspase-like"/>
    <property type="match status" value="1"/>
</dbReference>
<dbReference type="PANTHER" id="PTHR10454:SF31">
    <property type="entry name" value="CASPASE-7"/>
    <property type="match status" value="1"/>
</dbReference>
<dbReference type="Ensembl" id="ENSNPET00000019469.1">
    <property type="protein sequence ID" value="ENSNPEP00000018982.1"/>
    <property type="gene ID" value="ENSNPEG00000014039.1"/>
</dbReference>
<dbReference type="Gene3D" id="3.40.50.1460">
    <property type="match status" value="1"/>
</dbReference>
<dbReference type="PROSITE" id="PS50208">
    <property type="entry name" value="CASPASE_P20"/>
    <property type="match status" value="1"/>
</dbReference>
<sequence>MKYVRVLIGRIFLSKEKEVTGIGVSNYGTYNMDYKKVGKCVIINNKNFEEKTGMGTRNGTDKDAGDLAKSFRNLGFEVCIYNDRIITLVKSEDHGDAACFACILLSHGEEGLIYGTDGPMAIKSLTALFRGDKCKSLIGKPKLFFIQVIIQNSSRSRFSVCVFHCPR</sequence>
<reference evidence="3" key="1">
    <citation type="submission" date="2025-08" db="UniProtKB">
        <authorList>
            <consortium name="Ensembl"/>
        </authorList>
    </citation>
    <scope>IDENTIFICATION</scope>
</reference>
<dbReference type="PANTHER" id="PTHR10454">
    <property type="entry name" value="CASPASE"/>
    <property type="match status" value="1"/>
</dbReference>
<protein>
    <submittedName>
        <fullName evidence="3">Caspase 7</fullName>
    </submittedName>
</protein>
<dbReference type="GO" id="GO:0006508">
    <property type="term" value="P:proteolysis"/>
    <property type="evidence" value="ECO:0007669"/>
    <property type="project" value="InterPro"/>
</dbReference>
<dbReference type="PRINTS" id="PR00376">
    <property type="entry name" value="IL1BCENZYME"/>
</dbReference>
<dbReference type="InterPro" id="IPR011600">
    <property type="entry name" value="Pept_C14_caspase"/>
</dbReference>
<reference evidence="3" key="2">
    <citation type="submission" date="2025-09" db="UniProtKB">
        <authorList>
            <consortium name="Ensembl"/>
        </authorList>
    </citation>
    <scope>IDENTIFICATION</scope>
</reference>
<keyword evidence="4" id="KW-1185">Reference proteome</keyword>
<dbReference type="SMART" id="SM00115">
    <property type="entry name" value="CASc"/>
    <property type="match status" value="1"/>
</dbReference>
<feature type="domain" description="Caspase family p20" evidence="2">
    <location>
        <begin position="36"/>
        <end position="148"/>
    </location>
</feature>
<evidence type="ECO:0000313" key="4">
    <source>
        <dbReference type="Proteomes" id="UP000694420"/>
    </source>
</evidence>
<gene>
    <name evidence="3" type="primary">CASP7</name>
</gene>
<dbReference type="Pfam" id="PF00656">
    <property type="entry name" value="Peptidase_C14"/>
    <property type="match status" value="1"/>
</dbReference>
<comment type="similarity">
    <text evidence="1">Belongs to the peptidase C14A family.</text>
</comment>
<name>A0A8C6ZPZ0_NOTPE</name>
<dbReference type="FunFam" id="3.40.50.1460:FF:000011">
    <property type="entry name" value="Caspase-7"/>
    <property type="match status" value="1"/>
</dbReference>
<accession>A0A8C6ZPZ0</accession>